<dbReference type="EMBL" id="MVBN01000016">
    <property type="protein sequence ID" value="OOK63778.1"/>
    <property type="molecule type" value="Genomic_DNA"/>
</dbReference>
<sequence length="37" mass="4100">MAVVAGHLKYVANRSELNQFSTQGRTAPPRRQSYHGA</sequence>
<evidence type="ECO:0000313" key="2">
    <source>
        <dbReference type="EMBL" id="OOK63778.1"/>
    </source>
</evidence>
<organism evidence="2 3">
    <name type="scientific">Mycobacterium kansasii</name>
    <dbReference type="NCBI Taxonomy" id="1768"/>
    <lineage>
        <taxon>Bacteria</taxon>
        <taxon>Bacillati</taxon>
        <taxon>Actinomycetota</taxon>
        <taxon>Actinomycetes</taxon>
        <taxon>Mycobacteriales</taxon>
        <taxon>Mycobacteriaceae</taxon>
        <taxon>Mycobacterium</taxon>
    </lineage>
</organism>
<comment type="caution">
    <text evidence="2">The sequence shown here is derived from an EMBL/GenBank/DDBJ whole genome shotgun (WGS) entry which is preliminary data.</text>
</comment>
<evidence type="ECO:0000256" key="1">
    <source>
        <dbReference type="SAM" id="MobiDB-lite"/>
    </source>
</evidence>
<name>A0A1V3WAJ8_MYCKA</name>
<feature type="region of interest" description="Disordered" evidence="1">
    <location>
        <begin position="16"/>
        <end position="37"/>
    </location>
</feature>
<gene>
    <name evidence="2" type="ORF">BZL29_8446</name>
</gene>
<evidence type="ECO:0000313" key="3">
    <source>
        <dbReference type="Proteomes" id="UP000188532"/>
    </source>
</evidence>
<proteinExistence type="predicted"/>
<accession>A0A1V3WAJ8</accession>
<reference evidence="2 3" key="1">
    <citation type="submission" date="2017-02" db="EMBL/GenBank/DDBJ databases">
        <title>Complete genome sequences of Mycobacterium kansasii strains isolated from rhesus macaques.</title>
        <authorList>
            <person name="Panda A."/>
            <person name="Nagaraj S."/>
            <person name="Zhao X."/>
            <person name="Tettelin H."/>
            <person name="Detolla L.J."/>
        </authorList>
    </citation>
    <scope>NUCLEOTIDE SEQUENCE [LARGE SCALE GENOMIC DNA]</scope>
    <source>
        <strain evidence="2 3">11-3469</strain>
    </source>
</reference>
<dbReference type="Proteomes" id="UP000188532">
    <property type="component" value="Unassembled WGS sequence"/>
</dbReference>
<protein>
    <submittedName>
        <fullName evidence="2">Uncharacterized protein</fullName>
    </submittedName>
</protein>
<dbReference type="AlphaFoldDB" id="A0A1V3WAJ8"/>
<feature type="compositionally biased region" description="Polar residues" evidence="1">
    <location>
        <begin position="16"/>
        <end position="25"/>
    </location>
</feature>